<evidence type="ECO:0000259" key="9">
    <source>
        <dbReference type="PROSITE" id="PS51755"/>
    </source>
</evidence>
<proteinExistence type="predicted"/>
<keyword evidence="3" id="KW-0418">Kinase</keyword>
<dbReference type="PANTHER" id="PTHR43289:SF6">
    <property type="entry name" value="SERINE_THREONINE-PROTEIN KINASE NEKL-3"/>
    <property type="match status" value="1"/>
</dbReference>
<dbReference type="InterPro" id="IPR011009">
    <property type="entry name" value="Kinase-like_dom_sf"/>
</dbReference>
<dbReference type="InterPro" id="IPR008271">
    <property type="entry name" value="Ser/Thr_kinase_AS"/>
</dbReference>
<dbReference type="Gene3D" id="1.10.510.10">
    <property type="entry name" value="Transferase(Phosphotransferase) domain 1"/>
    <property type="match status" value="1"/>
</dbReference>
<keyword evidence="7" id="KW-0175">Coiled coil</keyword>
<keyword evidence="4" id="KW-0067">ATP-binding</keyword>
<evidence type="ECO:0000256" key="6">
    <source>
        <dbReference type="PROSITE-ProRule" id="PRU01091"/>
    </source>
</evidence>
<comment type="caution">
    <text evidence="10">The sequence shown here is derived from an EMBL/GenBank/DDBJ whole genome shotgun (WGS) entry which is preliminary data.</text>
</comment>
<evidence type="ECO:0000256" key="4">
    <source>
        <dbReference type="ARBA" id="ARBA00022840"/>
    </source>
</evidence>
<dbReference type="Pfam" id="PF00486">
    <property type="entry name" value="Trans_reg_C"/>
    <property type="match status" value="1"/>
</dbReference>
<evidence type="ECO:0000256" key="1">
    <source>
        <dbReference type="ARBA" id="ARBA00022679"/>
    </source>
</evidence>
<dbReference type="SMART" id="SM00220">
    <property type="entry name" value="S_TKc"/>
    <property type="match status" value="1"/>
</dbReference>
<evidence type="ECO:0000256" key="2">
    <source>
        <dbReference type="ARBA" id="ARBA00022741"/>
    </source>
</evidence>
<dbReference type="GO" id="GO:0006355">
    <property type="term" value="P:regulation of DNA-templated transcription"/>
    <property type="evidence" value="ECO:0007669"/>
    <property type="project" value="InterPro"/>
</dbReference>
<evidence type="ECO:0000313" key="11">
    <source>
        <dbReference type="Proteomes" id="UP000282106"/>
    </source>
</evidence>
<feature type="domain" description="OmpR/PhoB-type" evidence="9">
    <location>
        <begin position="9"/>
        <end position="105"/>
    </location>
</feature>
<dbReference type="EMBL" id="RJVO01000005">
    <property type="protein sequence ID" value="ROH89076.1"/>
    <property type="molecule type" value="Genomic_DNA"/>
</dbReference>
<feature type="coiled-coil region" evidence="7">
    <location>
        <begin position="387"/>
        <end position="427"/>
    </location>
</feature>
<accession>A0A3N0V8D9</accession>
<dbReference type="SUPFAM" id="SSF46894">
    <property type="entry name" value="C-terminal effector domain of the bipartite response regulators"/>
    <property type="match status" value="1"/>
</dbReference>
<dbReference type="CDD" id="cd00383">
    <property type="entry name" value="trans_reg_C"/>
    <property type="match status" value="1"/>
</dbReference>
<dbReference type="PROSITE" id="PS50011">
    <property type="entry name" value="PROTEIN_KINASE_DOM"/>
    <property type="match status" value="1"/>
</dbReference>
<evidence type="ECO:0000256" key="3">
    <source>
        <dbReference type="ARBA" id="ARBA00022777"/>
    </source>
</evidence>
<dbReference type="SMART" id="SM00862">
    <property type="entry name" value="Trans_reg_C"/>
    <property type="match status" value="1"/>
</dbReference>
<dbReference type="AlphaFoldDB" id="A0A3N0V8D9"/>
<dbReference type="Pfam" id="PF00069">
    <property type="entry name" value="Pkinase"/>
    <property type="match status" value="1"/>
</dbReference>
<dbReference type="InParanoid" id="A0A3N0V8D9"/>
<sequence length="896" mass="99172">MDVIAASAPLVWHFDHCRFEEASLELWVAGELAELERKPLEVLRHLLRHAGEVVTKDELQNAIWPARVLSDTVLTKAISRIREVLQDGEQRIIRTVHGYGYRLVAAVSVAATVSSPPPAPSLGLKVGDTPPLRPHWNLVEHLNSGGFGEVWRVVQGKTGETRVYKFALSVEALTALKREITLLRLLRTQLGDSAPLAEIRDWNLEEAPYFLEMSDYPAGNLASWLAAQGGCEALDMAARLALFADIAEAVAQVHAVGVLHKDIKPSNILIALVDGRPRPLLSDFGGGGVLADDLIANAGITQLGFTQTLAAGSLGTPLYAAPELMEGQPQTVRSDVYALGVLLYQLLIGDFRKPLASGWERRIDDELLREDIDAAVQGAPERRLASAQELVERIRNLEARRAARQSERAEQQRRADAEQALASLRLRRRWMLATMVALALGLAVAWVQFLKADRERRRAEAAAATALETGRFMFEGLLSALDPGQQGRTRATTVKDLLDNARRAADERLMDQPEISFHVRTALASAYNQIDDGVPEAKRQEQLAHQALARLAKDDPRRAVQLIPSAGLWVVSAEDHALFESLLVTARHEFGPDHPGVLGLLAALSDAEFRYGSLQAARQRVQEALELSERHRDVVNAEDNIAFGIRLAREDADFATAEALLPASEKWVALRQPAPPVSLAYLPLDRGITRVMHGEPERGAADLEAGFARMRELQAEATWYYRYPLAYLAMLRADQQRRGEARQLVQEWWDILQRTSPKLVDMPLEALTVAETAWRIGDEGAAQALLVSLVTAPEGRRGRCFANHARLQLATMAAEAGDLPVAQDWLQQLRPADWYDYRAGHPREAAEAEARALLLRAQGRPGEAQVLLRRAQKLYAASYARGHWRNRRIARLLAAD</sequence>
<protein>
    <submittedName>
        <fullName evidence="10">Uncharacterized protein</fullName>
    </submittedName>
</protein>
<dbReference type="Gene3D" id="1.10.10.10">
    <property type="entry name" value="Winged helix-like DNA-binding domain superfamily/Winged helix DNA-binding domain"/>
    <property type="match status" value="1"/>
</dbReference>
<dbReference type="InterPro" id="IPR036388">
    <property type="entry name" value="WH-like_DNA-bd_sf"/>
</dbReference>
<reference evidence="10 11" key="1">
    <citation type="submission" date="2018-10" db="EMBL/GenBank/DDBJ databases">
        <authorList>
            <person name="Chen W.-M."/>
        </authorList>
    </citation>
    <scope>NUCLEOTIDE SEQUENCE [LARGE SCALE GENOMIC DNA]</scope>
    <source>
        <strain evidence="10 11">THS-13</strain>
    </source>
</reference>
<organism evidence="10 11">
    <name type="scientific">Stagnimonas aquatica</name>
    <dbReference type="NCBI Taxonomy" id="2689987"/>
    <lineage>
        <taxon>Bacteria</taxon>
        <taxon>Pseudomonadati</taxon>
        <taxon>Pseudomonadota</taxon>
        <taxon>Gammaproteobacteria</taxon>
        <taxon>Nevskiales</taxon>
        <taxon>Nevskiaceae</taxon>
        <taxon>Stagnimonas</taxon>
    </lineage>
</organism>
<dbReference type="InterPro" id="IPR001867">
    <property type="entry name" value="OmpR/PhoB-type_DNA-bd"/>
</dbReference>
<feature type="DNA-binding region" description="OmpR/PhoB-type" evidence="6">
    <location>
        <begin position="9"/>
        <end position="105"/>
    </location>
</feature>
<dbReference type="InterPro" id="IPR016032">
    <property type="entry name" value="Sig_transdc_resp-reg_C-effctor"/>
</dbReference>
<evidence type="ECO:0000256" key="5">
    <source>
        <dbReference type="ARBA" id="ARBA00023125"/>
    </source>
</evidence>
<dbReference type="GO" id="GO:0000160">
    <property type="term" value="P:phosphorelay signal transduction system"/>
    <property type="evidence" value="ECO:0007669"/>
    <property type="project" value="InterPro"/>
</dbReference>
<dbReference type="RefSeq" id="WP_123212098.1">
    <property type="nucleotide sequence ID" value="NZ_RJVO01000005.1"/>
</dbReference>
<evidence type="ECO:0000313" key="10">
    <source>
        <dbReference type="EMBL" id="ROH89076.1"/>
    </source>
</evidence>
<keyword evidence="11" id="KW-1185">Reference proteome</keyword>
<dbReference type="PROSITE" id="PS00108">
    <property type="entry name" value="PROTEIN_KINASE_ST"/>
    <property type="match status" value="1"/>
</dbReference>
<gene>
    <name evidence="10" type="ORF">ED208_11730</name>
</gene>
<dbReference type="Proteomes" id="UP000282106">
    <property type="component" value="Unassembled WGS sequence"/>
</dbReference>
<name>A0A3N0V8D9_9GAMM</name>
<dbReference type="GO" id="GO:0005524">
    <property type="term" value="F:ATP binding"/>
    <property type="evidence" value="ECO:0007669"/>
    <property type="project" value="UniProtKB-KW"/>
</dbReference>
<evidence type="ECO:0000256" key="7">
    <source>
        <dbReference type="SAM" id="Coils"/>
    </source>
</evidence>
<keyword evidence="5 6" id="KW-0238">DNA-binding</keyword>
<dbReference type="SUPFAM" id="SSF56112">
    <property type="entry name" value="Protein kinase-like (PK-like)"/>
    <property type="match status" value="1"/>
</dbReference>
<keyword evidence="2" id="KW-0547">Nucleotide-binding</keyword>
<dbReference type="GO" id="GO:0003677">
    <property type="term" value="F:DNA binding"/>
    <property type="evidence" value="ECO:0007669"/>
    <property type="project" value="UniProtKB-UniRule"/>
</dbReference>
<dbReference type="GO" id="GO:0004674">
    <property type="term" value="F:protein serine/threonine kinase activity"/>
    <property type="evidence" value="ECO:0007669"/>
    <property type="project" value="TreeGrafter"/>
</dbReference>
<feature type="domain" description="Protein kinase" evidence="8">
    <location>
        <begin position="136"/>
        <end position="431"/>
    </location>
</feature>
<dbReference type="PROSITE" id="PS51755">
    <property type="entry name" value="OMPR_PHOB"/>
    <property type="match status" value="1"/>
</dbReference>
<dbReference type="InterPro" id="IPR000719">
    <property type="entry name" value="Prot_kinase_dom"/>
</dbReference>
<evidence type="ECO:0000259" key="8">
    <source>
        <dbReference type="PROSITE" id="PS50011"/>
    </source>
</evidence>
<dbReference type="PANTHER" id="PTHR43289">
    <property type="entry name" value="MITOGEN-ACTIVATED PROTEIN KINASE KINASE KINASE 20-RELATED"/>
    <property type="match status" value="1"/>
</dbReference>
<keyword evidence="1" id="KW-0808">Transferase</keyword>